<dbReference type="PANTHER" id="PTHR10947">
    <property type="entry name" value="PHENYLALANYL-TRNA SYNTHETASE BETA CHAIN AND LEUCINE-RICH REPEAT-CONTAINING PROTEIN 47"/>
    <property type="match status" value="1"/>
</dbReference>
<evidence type="ECO:0000259" key="17">
    <source>
        <dbReference type="PROSITE" id="PS50886"/>
    </source>
</evidence>
<feature type="domain" description="B5" evidence="19">
    <location>
        <begin position="401"/>
        <end position="476"/>
    </location>
</feature>
<comment type="subcellular location">
    <subcellularLocation>
        <location evidence="1 15">Cytoplasm</location>
    </subcellularLocation>
</comment>
<evidence type="ECO:0000256" key="8">
    <source>
        <dbReference type="ARBA" id="ARBA00022741"/>
    </source>
</evidence>
<dbReference type="InterPro" id="IPR033714">
    <property type="entry name" value="tRNA_bind_bactPheRS"/>
</dbReference>
<keyword evidence="10 15" id="KW-0460">Magnesium</keyword>
<evidence type="ECO:0000256" key="12">
    <source>
        <dbReference type="ARBA" id="ARBA00022917"/>
    </source>
</evidence>
<gene>
    <name evidence="15 20" type="primary">pheT</name>
    <name evidence="20" type="ORF">GNH96_14850</name>
</gene>
<dbReference type="InterPro" id="IPR002547">
    <property type="entry name" value="tRNA-bd_dom"/>
</dbReference>
<dbReference type="GO" id="GO:0006432">
    <property type="term" value="P:phenylalanyl-tRNA aminoacylation"/>
    <property type="evidence" value="ECO:0007669"/>
    <property type="project" value="UniProtKB-UniRule"/>
</dbReference>
<dbReference type="EC" id="6.1.1.20" evidence="15"/>
<dbReference type="CDD" id="cd02796">
    <property type="entry name" value="tRNA_bind_bactPheRS"/>
    <property type="match status" value="1"/>
</dbReference>
<keyword evidence="12 15" id="KW-0648">Protein biosynthesis</keyword>
<evidence type="ECO:0000313" key="20">
    <source>
        <dbReference type="EMBL" id="QJD31095.1"/>
    </source>
</evidence>
<proteinExistence type="inferred from homology"/>
<evidence type="ECO:0000256" key="9">
    <source>
        <dbReference type="ARBA" id="ARBA00022840"/>
    </source>
</evidence>
<evidence type="ECO:0000256" key="13">
    <source>
        <dbReference type="ARBA" id="ARBA00023146"/>
    </source>
</evidence>
<keyword evidence="9 15" id="KW-0067">ATP-binding</keyword>
<dbReference type="Gene3D" id="2.40.50.140">
    <property type="entry name" value="Nucleic acid-binding proteins"/>
    <property type="match status" value="1"/>
</dbReference>
<dbReference type="GO" id="GO:0000049">
    <property type="term" value="F:tRNA binding"/>
    <property type="evidence" value="ECO:0007669"/>
    <property type="project" value="UniProtKB-UniRule"/>
</dbReference>
<evidence type="ECO:0000313" key="21">
    <source>
        <dbReference type="Proteomes" id="UP000503004"/>
    </source>
</evidence>
<dbReference type="PROSITE" id="PS50886">
    <property type="entry name" value="TRBD"/>
    <property type="match status" value="1"/>
</dbReference>
<dbReference type="InterPro" id="IPR005121">
    <property type="entry name" value="Fdx_antiC-bd"/>
</dbReference>
<evidence type="ECO:0000256" key="7">
    <source>
        <dbReference type="ARBA" id="ARBA00022723"/>
    </source>
</evidence>
<evidence type="ECO:0000256" key="1">
    <source>
        <dbReference type="ARBA" id="ARBA00004496"/>
    </source>
</evidence>
<dbReference type="GO" id="GO:0000287">
    <property type="term" value="F:magnesium ion binding"/>
    <property type="evidence" value="ECO:0007669"/>
    <property type="project" value="UniProtKB-UniRule"/>
</dbReference>
<dbReference type="Gene3D" id="3.30.930.10">
    <property type="entry name" value="Bira Bifunctional Protein, Domain 2"/>
    <property type="match status" value="1"/>
</dbReference>
<dbReference type="SUPFAM" id="SSF46955">
    <property type="entry name" value="Putative DNA-binding domain"/>
    <property type="match status" value="1"/>
</dbReference>
<evidence type="ECO:0000259" key="18">
    <source>
        <dbReference type="PROSITE" id="PS51447"/>
    </source>
</evidence>
<dbReference type="PROSITE" id="PS51447">
    <property type="entry name" value="FDX_ACB"/>
    <property type="match status" value="1"/>
</dbReference>
<comment type="catalytic activity">
    <reaction evidence="14 15">
        <text>tRNA(Phe) + L-phenylalanine + ATP = L-phenylalanyl-tRNA(Phe) + AMP + diphosphate + H(+)</text>
        <dbReference type="Rhea" id="RHEA:19413"/>
        <dbReference type="Rhea" id="RHEA-COMP:9668"/>
        <dbReference type="Rhea" id="RHEA-COMP:9699"/>
        <dbReference type="ChEBI" id="CHEBI:15378"/>
        <dbReference type="ChEBI" id="CHEBI:30616"/>
        <dbReference type="ChEBI" id="CHEBI:33019"/>
        <dbReference type="ChEBI" id="CHEBI:58095"/>
        <dbReference type="ChEBI" id="CHEBI:78442"/>
        <dbReference type="ChEBI" id="CHEBI:78531"/>
        <dbReference type="ChEBI" id="CHEBI:456215"/>
        <dbReference type="EC" id="6.1.1.20"/>
    </reaction>
</comment>
<feature type="binding site" evidence="15">
    <location>
        <position position="454"/>
    </location>
    <ligand>
        <name>Mg(2+)</name>
        <dbReference type="ChEBI" id="CHEBI:18420"/>
        <note>shared with alpha subunit</note>
    </ligand>
</feature>
<dbReference type="InterPro" id="IPR045060">
    <property type="entry name" value="Phe-tRNA-ligase_IIc_bsu"/>
</dbReference>
<evidence type="ECO:0000256" key="14">
    <source>
        <dbReference type="ARBA" id="ARBA00049255"/>
    </source>
</evidence>
<dbReference type="Gene3D" id="3.30.70.380">
    <property type="entry name" value="Ferrodoxin-fold anticodon-binding domain"/>
    <property type="match status" value="1"/>
</dbReference>
<comment type="cofactor">
    <cofactor evidence="15">
        <name>Mg(2+)</name>
        <dbReference type="ChEBI" id="CHEBI:18420"/>
    </cofactor>
    <text evidence="15">Binds 2 magnesium ions per tetramer.</text>
</comment>
<protein>
    <recommendedName>
        <fullName evidence="15">Phenylalanine--tRNA ligase beta subunit</fullName>
        <ecNumber evidence="15">6.1.1.20</ecNumber>
    </recommendedName>
    <alternativeName>
        <fullName evidence="15">Phenylalanyl-tRNA synthetase beta subunit</fullName>
        <shortName evidence="15">PheRS</shortName>
    </alternativeName>
</protein>
<dbReference type="GO" id="GO:0004826">
    <property type="term" value="F:phenylalanine-tRNA ligase activity"/>
    <property type="evidence" value="ECO:0007669"/>
    <property type="project" value="UniProtKB-UniRule"/>
</dbReference>
<organism evidence="20 21">
    <name type="scientific">Methylococcus geothermalis</name>
    <dbReference type="NCBI Taxonomy" id="2681310"/>
    <lineage>
        <taxon>Bacteria</taxon>
        <taxon>Pseudomonadati</taxon>
        <taxon>Pseudomonadota</taxon>
        <taxon>Gammaproteobacteria</taxon>
        <taxon>Methylococcales</taxon>
        <taxon>Methylococcaceae</taxon>
        <taxon>Methylococcus</taxon>
    </lineage>
</organism>
<dbReference type="GO" id="GO:0005524">
    <property type="term" value="F:ATP binding"/>
    <property type="evidence" value="ECO:0007669"/>
    <property type="project" value="UniProtKB-UniRule"/>
</dbReference>
<dbReference type="InterPro" id="IPR036690">
    <property type="entry name" value="Fdx_antiC-bd_sf"/>
</dbReference>
<dbReference type="InterPro" id="IPR004532">
    <property type="entry name" value="Phe-tRNA-ligase_IIc_bsu_bact"/>
</dbReference>
<dbReference type="PROSITE" id="PS51483">
    <property type="entry name" value="B5"/>
    <property type="match status" value="1"/>
</dbReference>
<dbReference type="PANTHER" id="PTHR10947:SF0">
    <property type="entry name" value="PHENYLALANINE--TRNA LIGASE BETA SUBUNIT"/>
    <property type="match status" value="1"/>
</dbReference>
<dbReference type="InterPro" id="IPR009061">
    <property type="entry name" value="DNA-bd_dom_put_sf"/>
</dbReference>
<keyword evidence="11 16" id="KW-0694">RNA-binding</keyword>
<dbReference type="CDD" id="cd00769">
    <property type="entry name" value="PheRS_beta_core"/>
    <property type="match status" value="1"/>
</dbReference>
<dbReference type="GO" id="GO:0009328">
    <property type="term" value="C:phenylalanine-tRNA ligase complex"/>
    <property type="evidence" value="ECO:0007669"/>
    <property type="project" value="TreeGrafter"/>
</dbReference>
<dbReference type="Pfam" id="PF03483">
    <property type="entry name" value="B3_4"/>
    <property type="match status" value="1"/>
</dbReference>
<sequence length="791" mass="85672">MRLSEAWLRQYVNPAVDTAGLVHQLTMAGLEVDGAEPAAADFSGVVVARIVEAAPHPEADRLQICRVEAGRGELLQIVCGAANARAGLVAPLATEGAVLPGPTAIKRSRLRGVESFGMLCSAKELGIDENASGLLELPPDAPVGADIRDYLQLDDRILEIDLTPNRADCLSVEGIAREVALINRLPFQGVEAGAAAVGSDRRLAVHLDAPEACPRYLGRVIAGIDAKAETPLWLKERLRRSGLRSLGPAVDVTNYVLLELGQPLHAFDLAKLSGEIHVRCGHEGESLKLLNGEEITLSPDVLVIADAEKALALAGIMGGEYSAVSEGTTDIFLECAFFSPALIMGKARRFGLATDSSHRFERGVDPALQTRAIERATALLLEIAGGRAGPITESVHSDLLPVRPPIRLREKRIEQLLGLALARDEIADILNRLGMNVAPDDQGWTVTPPSFRFDIALEADLIEEIGRVYGYDNIPRRRPAVASAMQPASETVLGLDRVKDMLADRGYQEVITYSFVSSELQRRIDPQLEPETLLNPISAELAVMRTSLWTGLLDTAQKNLSRQQERVRIFETGLKFVRRGGTLEQRNTLAGLVLGAVLDEQWGEKGRRADFFDVKGDVEAILGLTGRASVRFRSAAHHALHPGQTAEIVIGHVGAGWLGMLHPQFERELGFEQPVFLFELDVGALLQRDLPRFAPLSRFPHVRRDLALVVERAVPAADLLEAVAASGGTLVRDTVLFDVYQGAGVEAGKKSLALGVILQDAEDTLTDDRVDAVMARIVERLATDFGAKLRE</sequence>
<dbReference type="FunFam" id="3.30.70.380:FF:000001">
    <property type="entry name" value="Phenylalanine--tRNA ligase beta subunit"/>
    <property type="match status" value="1"/>
</dbReference>
<evidence type="ECO:0000256" key="11">
    <source>
        <dbReference type="ARBA" id="ARBA00022884"/>
    </source>
</evidence>
<keyword evidence="5 16" id="KW-0820">tRNA-binding</keyword>
<dbReference type="NCBIfam" id="TIGR00472">
    <property type="entry name" value="pheT_bact"/>
    <property type="match status" value="1"/>
</dbReference>
<dbReference type="FunFam" id="3.50.40.10:FF:000001">
    <property type="entry name" value="Phenylalanine--tRNA ligase beta subunit"/>
    <property type="match status" value="1"/>
</dbReference>
<dbReference type="Pfam" id="PF17759">
    <property type="entry name" value="tRNA_synthFbeta"/>
    <property type="match status" value="1"/>
</dbReference>
<dbReference type="FunFam" id="2.40.50.140:FF:000045">
    <property type="entry name" value="Phenylalanine--tRNA ligase beta subunit"/>
    <property type="match status" value="1"/>
</dbReference>
<dbReference type="InterPro" id="IPR005147">
    <property type="entry name" value="tRNA_synthase_B5-dom"/>
</dbReference>
<dbReference type="Proteomes" id="UP000503004">
    <property type="component" value="Chromosome"/>
</dbReference>
<keyword evidence="6 15" id="KW-0436">Ligase</keyword>
<dbReference type="SUPFAM" id="SSF54991">
    <property type="entry name" value="Anticodon-binding domain of PheRS"/>
    <property type="match status" value="1"/>
</dbReference>
<dbReference type="Gene3D" id="3.50.40.10">
    <property type="entry name" value="Phenylalanyl-trna Synthetase, Chain B, domain 3"/>
    <property type="match status" value="1"/>
</dbReference>
<evidence type="ECO:0000256" key="16">
    <source>
        <dbReference type="PROSITE-ProRule" id="PRU00209"/>
    </source>
</evidence>
<dbReference type="NCBIfam" id="NF045760">
    <property type="entry name" value="YtpR"/>
    <property type="match status" value="1"/>
</dbReference>
<dbReference type="Pfam" id="PF03147">
    <property type="entry name" value="FDX-ACB"/>
    <property type="match status" value="1"/>
</dbReference>
<dbReference type="EMBL" id="CP046565">
    <property type="protein sequence ID" value="QJD31095.1"/>
    <property type="molecule type" value="Genomic_DNA"/>
</dbReference>
<dbReference type="SMART" id="SM00896">
    <property type="entry name" value="FDX-ACB"/>
    <property type="match status" value="1"/>
</dbReference>
<comment type="subunit">
    <text evidence="3 15">Tetramer of two alpha and two beta subunits.</text>
</comment>
<feature type="binding site" evidence="15">
    <location>
        <position position="460"/>
    </location>
    <ligand>
        <name>Mg(2+)</name>
        <dbReference type="ChEBI" id="CHEBI:18420"/>
        <note>shared with alpha subunit</note>
    </ligand>
</feature>
<evidence type="ECO:0000256" key="3">
    <source>
        <dbReference type="ARBA" id="ARBA00011209"/>
    </source>
</evidence>
<feature type="binding site" evidence="15">
    <location>
        <position position="463"/>
    </location>
    <ligand>
        <name>Mg(2+)</name>
        <dbReference type="ChEBI" id="CHEBI:18420"/>
        <note>shared with alpha subunit</note>
    </ligand>
</feature>
<dbReference type="SUPFAM" id="SSF55681">
    <property type="entry name" value="Class II aaRS and biotin synthetases"/>
    <property type="match status" value="1"/>
</dbReference>
<evidence type="ECO:0000256" key="4">
    <source>
        <dbReference type="ARBA" id="ARBA00022490"/>
    </source>
</evidence>
<dbReference type="Pfam" id="PF01588">
    <property type="entry name" value="tRNA_bind"/>
    <property type="match status" value="1"/>
</dbReference>
<dbReference type="InterPro" id="IPR041616">
    <property type="entry name" value="PheRS_beta_core"/>
</dbReference>
<dbReference type="AlphaFoldDB" id="A0A858QBK8"/>
<reference evidence="21" key="1">
    <citation type="submission" date="2019-12" db="EMBL/GenBank/DDBJ databases">
        <authorList>
            <person name="Awala S.I."/>
            <person name="Rhee S.K."/>
        </authorList>
    </citation>
    <scope>NUCLEOTIDE SEQUENCE [LARGE SCALE GENOMIC DNA]</scope>
    <source>
        <strain evidence="21">IM1</strain>
    </source>
</reference>
<dbReference type="InterPro" id="IPR020825">
    <property type="entry name" value="Phe-tRNA_synthase-like_B3/B4"/>
</dbReference>
<dbReference type="KEGG" id="metu:GNH96_14850"/>
<dbReference type="SUPFAM" id="SSF56037">
    <property type="entry name" value="PheT/TilS domain"/>
    <property type="match status" value="1"/>
</dbReference>
<evidence type="ECO:0000256" key="10">
    <source>
        <dbReference type="ARBA" id="ARBA00022842"/>
    </source>
</evidence>
<feature type="domain" description="TRNA-binding" evidence="17">
    <location>
        <begin position="39"/>
        <end position="148"/>
    </location>
</feature>
<keyword evidence="4 15" id="KW-0963">Cytoplasm</keyword>
<keyword evidence="8 15" id="KW-0547">Nucleotide-binding</keyword>
<dbReference type="InterPro" id="IPR045864">
    <property type="entry name" value="aa-tRNA-synth_II/BPL/LPL"/>
</dbReference>
<accession>A0A858QBK8</accession>
<dbReference type="SMART" id="SM00873">
    <property type="entry name" value="B3_4"/>
    <property type="match status" value="1"/>
</dbReference>
<evidence type="ECO:0000259" key="19">
    <source>
        <dbReference type="PROSITE" id="PS51483"/>
    </source>
</evidence>
<evidence type="ECO:0000256" key="2">
    <source>
        <dbReference type="ARBA" id="ARBA00008653"/>
    </source>
</evidence>
<keyword evidence="13 15" id="KW-0030">Aminoacyl-tRNA synthetase</keyword>
<name>A0A858QBK8_9GAMM</name>
<evidence type="ECO:0000256" key="6">
    <source>
        <dbReference type="ARBA" id="ARBA00022598"/>
    </source>
</evidence>
<dbReference type="InterPro" id="IPR005146">
    <property type="entry name" value="B3/B4_tRNA-bd"/>
</dbReference>
<dbReference type="RefSeq" id="WP_169604362.1">
    <property type="nucleotide sequence ID" value="NZ_CP046565.1"/>
</dbReference>
<dbReference type="InterPro" id="IPR012340">
    <property type="entry name" value="NA-bd_OB-fold"/>
</dbReference>
<evidence type="ECO:0000256" key="5">
    <source>
        <dbReference type="ARBA" id="ARBA00022555"/>
    </source>
</evidence>
<dbReference type="SUPFAM" id="SSF50249">
    <property type="entry name" value="Nucleic acid-binding proteins"/>
    <property type="match status" value="1"/>
</dbReference>
<dbReference type="Pfam" id="PF03484">
    <property type="entry name" value="B5"/>
    <property type="match status" value="1"/>
</dbReference>
<dbReference type="SMART" id="SM00874">
    <property type="entry name" value="B5"/>
    <property type="match status" value="1"/>
</dbReference>
<comment type="similarity">
    <text evidence="2 15">Belongs to the phenylalanyl-tRNA synthetase beta subunit family. Type 1 subfamily.</text>
</comment>
<feature type="domain" description="FDX-ACB" evidence="18">
    <location>
        <begin position="697"/>
        <end position="790"/>
    </location>
</feature>
<evidence type="ECO:0000256" key="15">
    <source>
        <dbReference type="HAMAP-Rule" id="MF_00283"/>
    </source>
</evidence>
<dbReference type="Gene3D" id="3.30.56.10">
    <property type="match status" value="2"/>
</dbReference>
<dbReference type="FunFam" id="3.30.56.10:FF:000002">
    <property type="entry name" value="Phenylalanine--tRNA ligase beta subunit"/>
    <property type="match status" value="1"/>
</dbReference>
<keyword evidence="7 15" id="KW-0479">Metal-binding</keyword>
<feature type="binding site" evidence="15">
    <location>
        <position position="464"/>
    </location>
    <ligand>
        <name>Mg(2+)</name>
        <dbReference type="ChEBI" id="CHEBI:18420"/>
        <note>shared with alpha subunit</note>
    </ligand>
</feature>
<dbReference type="FunFam" id="3.30.930.10:FF:000022">
    <property type="entry name" value="Phenylalanine--tRNA ligase beta subunit"/>
    <property type="match status" value="1"/>
</dbReference>
<dbReference type="HAMAP" id="MF_00283">
    <property type="entry name" value="Phe_tRNA_synth_beta1"/>
    <property type="match status" value="1"/>
</dbReference>
<keyword evidence="21" id="KW-1185">Reference proteome</keyword>